<dbReference type="HOGENOM" id="CLU_040311_0_0_1"/>
<dbReference type="EMBL" id="KI925467">
    <property type="protein sequence ID" value="ETW74984.1"/>
    <property type="molecule type" value="Genomic_DNA"/>
</dbReference>
<gene>
    <name evidence="3" type="primary">ppt4</name>
    <name evidence="3" type="ORF">HETIRDRAFT_108351</name>
</gene>
<dbReference type="SFLD" id="SFLDG01162">
    <property type="entry name" value="I"/>
    <property type="match status" value="1"/>
</dbReference>
<keyword evidence="2 3" id="KW-0808">Transferase</keyword>
<dbReference type="Pfam" id="PF11991">
    <property type="entry name" value="Trp_DMAT"/>
    <property type="match status" value="1"/>
</dbReference>
<dbReference type="GO" id="GO:0009820">
    <property type="term" value="P:alkaloid metabolic process"/>
    <property type="evidence" value="ECO:0007669"/>
    <property type="project" value="InterPro"/>
</dbReference>
<dbReference type="eggNOG" id="ENOG502S2XP">
    <property type="taxonomic scope" value="Eukaryota"/>
</dbReference>
<dbReference type="GO" id="GO:0016765">
    <property type="term" value="F:transferase activity, transferring alkyl or aryl (other than methyl) groups"/>
    <property type="evidence" value="ECO:0007669"/>
    <property type="project" value="InterPro"/>
</dbReference>
<accession>W4JNC8</accession>
<reference evidence="3 4" key="1">
    <citation type="journal article" date="2012" name="New Phytol.">
        <title>Insight into trade-off between wood decay and parasitism from the genome of a fungal forest pathogen.</title>
        <authorList>
            <person name="Olson A."/>
            <person name="Aerts A."/>
            <person name="Asiegbu F."/>
            <person name="Belbahri L."/>
            <person name="Bouzid O."/>
            <person name="Broberg A."/>
            <person name="Canback B."/>
            <person name="Coutinho P.M."/>
            <person name="Cullen D."/>
            <person name="Dalman K."/>
            <person name="Deflorio G."/>
            <person name="van Diepen L.T."/>
            <person name="Dunand C."/>
            <person name="Duplessis S."/>
            <person name="Durling M."/>
            <person name="Gonthier P."/>
            <person name="Grimwood J."/>
            <person name="Fossdal C.G."/>
            <person name="Hansson D."/>
            <person name="Henrissat B."/>
            <person name="Hietala A."/>
            <person name="Himmelstrand K."/>
            <person name="Hoffmeister D."/>
            <person name="Hogberg N."/>
            <person name="James T.Y."/>
            <person name="Karlsson M."/>
            <person name="Kohler A."/>
            <person name="Kues U."/>
            <person name="Lee Y.H."/>
            <person name="Lin Y.C."/>
            <person name="Lind M."/>
            <person name="Lindquist E."/>
            <person name="Lombard V."/>
            <person name="Lucas S."/>
            <person name="Lunden K."/>
            <person name="Morin E."/>
            <person name="Murat C."/>
            <person name="Park J."/>
            <person name="Raffaello T."/>
            <person name="Rouze P."/>
            <person name="Salamov A."/>
            <person name="Schmutz J."/>
            <person name="Solheim H."/>
            <person name="Stahlberg J."/>
            <person name="Velez H."/>
            <person name="de Vries R.P."/>
            <person name="Wiebenga A."/>
            <person name="Woodward S."/>
            <person name="Yakovlev I."/>
            <person name="Garbelotto M."/>
            <person name="Martin F."/>
            <person name="Grigoriev I.V."/>
            <person name="Stenlid J."/>
        </authorList>
    </citation>
    <scope>NUCLEOTIDE SEQUENCE [LARGE SCALE GENOMIC DNA]</scope>
    <source>
        <strain evidence="3 4">TC 32-1</strain>
    </source>
</reference>
<sequence length="454" mass="51008">MNPDDYDQLHRIINPSYASREHPGADDWRSGLQWSRILAPYLQGALTYHGDYTSNQVQQHVQFFVHHVAPWLGLGPEHDSASTNAPIGLYRPRYKSSMTNDYTPFELSCCWRNHDQRGKPIVRYVVDIAPAFPGSYRSTSFENGLKAIETLRVIALDINGIDVFPDLWTHITSTIMHYELDLHQSSCPICSPSTTFVGFDLVGSHTKVKFYWLLPSCQTTSKILAMLDHVFHSSSAINTVFASPAFVDAWRMVRDYIASYPDTLRPRMLSVDATRHPFPRVKFYTRCVLSASTDFDAFESHLSLGGKVTLPEHFISTCRDLWRSLIASPRGADSDKPAYCLLFYEIGAATANEAIGLSSKLYIMCGEIPRRDSFIARQLLDHCRILDGAPLLQAFADHADPTAFVAEIGLAPRKDNTEVAVYLNPSCFSSHSWADGEDADGLFRRIRNLVSTTS</sequence>
<dbReference type="GeneID" id="20666339"/>
<evidence type="ECO:0000256" key="2">
    <source>
        <dbReference type="ARBA" id="ARBA00022679"/>
    </source>
</evidence>
<evidence type="ECO:0000313" key="4">
    <source>
        <dbReference type="Proteomes" id="UP000030671"/>
    </source>
</evidence>
<dbReference type="InParanoid" id="W4JNC8"/>
<dbReference type="SFLD" id="SFLDS00036">
    <property type="entry name" value="Aromatic_Prenyltransferase"/>
    <property type="match status" value="1"/>
</dbReference>
<keyword evidence="4" id="KW-1185">Reference proteome</keyword>
<dbReference type="AlphaFoldDB" id="W4JNC8"/>
<dbReference type="InterPro" id="IPR017795">
    <property type="entry name" value="ABBA_NscD-like"/>
</dbReference>
<evidence type="ECO:0000313" key="3">
    <source>
        <dbReference type="EMBL" id="ETW74984.1"/>
    </source>
</evidence>
<dbReference type="PANTHER" id="PTHR40627:SF4">
    <property type="entry name" value="PRENYLTRANSFERASE ASQH1-RELATED"/>
    <property type="match status" value="1"/>
</dbReference>
<dbReference type="OrthoDB" id="3354387at2759"/>
<proteinExistence type="inferred from homology"/>
<evidence type="ECO:0000256" key="1">
    <source>
        <dbReference type="ARBA" id="ARBA00010209"/>
    </source>
</evidence>
<dbReference type="RefSeq" id="XP_009553440.1">
    <property type="nucleotide sequence ID" value="XM_009555145.1"/>
</dbReference>
<name>W4JNC8_HETIT</name>
<comment type="similarity">
    <text evidence="1">Belongs to the tryptophan dimethylallyltransferase family.</text>
</comment>
<organism evidence="3 4">
    <name type="scientific">Heterobasidion irregulare (strain TC 32-1)</name>
    <dbReference type="NCBI Taxonomy" id="747525"/>
    <lineage>
        <taxon>Eukaryota</taxon>
        <taxon>Fungi</taxon>
        <taxon>Dikarya</taxon>
        <taxon>Basidiomycota</taxon>
        <taxon>Agaricomycotina</taxon>
        <taxon>Agaricomycetes</taxon>
        <taxon>Russulales</taxon>
        <taxon>Bondarzewiaceae</taxon>
        <taxon>Heterobasidion</taxon>
        <taxon>Heterobasidion annosum species complex</taxon>
    </lineage>
</organism>
<dbReference type="KEGG" id="hir:HETIRDRAFT_108351"/>
<protein>
    <submittedName>
        <fullName evidence="3">Putative secondary metabolite prenyltransferase</fullName>
    </submittedName>
</protein>
<dbReference type="InterPro" id="IPR033964">
    <property type="entry name" value="ABBA"/>
</dbReference>
<dbReference type="Proteomes" id="UP000030671">
    <property type="component" value="Unassembled WGS sequence"/>
</dbReference>
<dbReference type="PANTHER" id="PTHR40627">
    <property type="entry name" value="INDOLE PRENYLTRANSFERASE TDIB-RELATED"/>
    <property type="match status" value="1"/>
</dbReference>